<dbReference type="EMBL" id="MN739689">
    <property type="protein sequence ID" value="QHT21286.1"/>
    <property type="molecule type" value="Genomic_DNA"/>
</dbReference>
<sequence length="431" mass="47477">MKQTKKRGSTKRKKRSTRRRGKPRANDARYMVYKKNNILICIRAPVSSRKRRFTGGIEKNPVSFLRDQIFRNIIPAIKDDDTLNKKGLIAIGVTIEDDSDVSSSSDSSSSVPSSSDSSSSDSSSSDSSSSDSSSSDSSSSASSSSASSSSASSSSASSSNVPSSSASSSSASISTLTGKSSPDTNWRDFTTLKNQLISLPNNASQTEKNEIAEYVLARLYEDVKEYGDVIDAINQKQDIVDKTLVAKIVKFLFQRQLLVSFIDEIGKNAQKLKIDEKTAEDIKASIQKKMKVSTTSMSSSAMKAITNGSIMLGKWLTPTYEEEDETNETTVEFLFNPDPSITFNKNKLARGIGDENDREYGHFIVMVNPTKYSHFANKLSDSMYRVENILADTFRNYYGKNNLPPFKKNTYTIKGQQKRRATDDSISILTA</sequence>
<feature type="region of interest" description="Disordered" evidence="1">
    <location>
        <begin position="97"/>
        <end position="186"/>
    </location>
</feature>
<organism evidence="2">
    <name type="scientific">viral metagenome</name>
    <dbReference type="NCBI Taxonomy" id="1070528"/>
    <lineage>
        <taxon>unclassified sequences</taxon>
        <taxon>metagenomes</taxon>
        <taxon>organismal metagenomes</taxon>
    </lineage>
</organism>
<feature type="region of interest" description="Disordered" evidence="1">
    <location>
        <begin position="1"/>
        <end position="27"/>
    </location>
</feature>
<dbReference type="AlphaFoldDB" id="A0A6C0DWF2"/>
<proteinExistence type="predicted"/>
<evidence type="ECO:0000256" key="1">
    <source>
        <dbReference type="SAM" id="MobiDB-lite"/>
    </source>
</evidence>
<name>A0A6C0DWF2_9ZZZZ</name>
<feature type="compositionally biased region" description="Polar residues" evidence="1">
    <location>
        <begin position="173"/>
        <end position="186"/>
    </location>
</feature>
<feature type="compositionally biased region" description="Basic residues" evidence="1">
    <location>
        <begin position="1"/>
        <end position="23"/>
    </location>
</feature>
<accession>A0A6C0DWF2</accession>
<protein>
    <submittedName>
        <fullName evidence="2">Uncharacterized protein</fullName>
    </submittedName>
</protein>
<evidence type="ECO:0000313" key="2">
    <source>
        <dbReference type="EMBL" id="QHT21286.1"/>
    </source>
</evidence>
<reference evidence="2" key="1">
    <citation type="journal article" date="2020" name="Nature">
        <title>Giant virus diversity and host interactions through global metagenomics.</title>
        <authorList>
            <person name="Schulz F."/>
            <person name="Roux S."/>
            <person name="Paez-Espino D."/>
            <person name="Jungbluth S."/>
            <person name="Walsh D.A."/>
            <person name="Denef V.J."/>
            <person name="McMahon K.D."/>
            <person name="Konstantinidis K.T."/>
            <person name="Eloe-Fadrosh E.A."/>
            <person name="Kyrpides N.C."/>
            <person name="Woyke T."/>
        </authorList>
    </citation>
    <scope>NUCLEOTIDE SEQUENCE</scope>
    <source>
        <strain evidence="2">GVMAG-M-3300023174-92</strain>
    </source>
</reference>
<feature type="compositionally biased region" description="Low complexity" evidence="1">
    <location>
        <begin position="101"/>
        <end position="172"/>
    </location>
</feature>